<proteinExistence type="predicted"/>
<dbReference type="RefSeq" id="WP_163302273.1">
    <property type="nucleotide sequence ID" value="NZ_JAAGRQ010000041.1"/>
</dbReference>
<dbReference type="Proteomes" id="UP000469724">
    <property type="component" value="Unassembled WGS sequence"/>
</dbReference>
<dbReference type="AlphaFoldDB" id="A0A7K3NM07"/>
<evidence type="ECO:0000313" key="1">
    <source>
        <dbReference type="EMBL" id="NDY57231.1"/>
    </source>
</evidence>
<evidence type="ECO:0000313" key="2">
    <source>
        <dbReference type="Proteomes" id="UP000469724"/>
    </source>
</evidence>
<keyword evidence="2" id="KW-1185">Reference proteome</keyword>
<accession>A0A7K3NM07</accession>
<organism evidence="1 2">
    <name type="scientific">Desulfolutivibrio sulfodismutans</name>
    <dbReference type="NCBI Taxonomy" id="63561"/>
    <lineage>
        <taxon>Bacteria</taxon>
        <taxon>Pseudomonadati</taxon>
        <taxon>Thermodesulfobacteriota</taxon>
        <taxon>Desulfovibrionia</taxon>
        <taxon>Desulfovibrionales</taxon>
        <taxon>Desulfovibrionaceae</taxon>
        <taxon>Desulfolutivibrio</taxon>
    </lineage>
</organism>
<dbReference type="EMBL" id="JAAGRQ010000041">
    <property type="protein sequence ID" value="NDY57231.1"/>
    <property type="molecule type" value="Genomic_DNA"/>
</dbReference>
<protein>
    <submittedName>
        <fullName evidence="1">Uncharacterized protein</fullName>
    </submittedName>
</protein>
<comment type="caution">
    <text evidence="1">The sequence shown here is derived from an EMBL/GenBank/DDBJ whole genome shotgun (WGS) entry which is preliminary data.</text>
</comment>
<sequence>MTRAEIRSDHADRAGAAFRPLAWNGLRLRVPQGWEPARLGRDYLGLESPDGPVMEVRFTRNAGKAAPVEVVRRMLKKSAVAVEVSDKSIPGDWLAALSGRENAGFSCAGTPVSRGVASLCRTCGALMVVRFFPAGEGDGGAVAREVLASIRDHGREGASFELYGIRLTPPEGMGLTRFSFLPGRFDLEFSGPGRTLGYARFAPADVLLAGGDVADFAGRQLSVPGVQLAFAPTRWRLREAALAATAPSKGPFGAAVDGILRFFRRRRQARVLVWREEAANKLAAVVWCGVVPADAGEFEKVCAEYGVF</sequence>
<name>A0A7K3NM07_9BACT</name>
<reference evidence="1 2" key="1">
    <citation type="submission" date="2020-02" db="EMBL/GenBank/DDBJ databases">
        <title>Comparative genomics of sulfur disproportionating microorganisms.</title>
        <authorList>
            <person name="Ward L.M."/>
            <person name="Bertran E."/>
            <person name="Johnston D.T."/>
        </authorList>
    </citation>
    <scope>NUCLEOTIDE SEQUENCE [LARGE SCALE GENOMIC DNA]</scope>
    <source>
        <strain evidence="1 2">DSM 3696</strain>
    </source>
</reference>
<gene>
    <name evidence="1" type="ORF">G3N56_10815</name>
</gene>